<organism evidence="2 3">
    <name type="scientific">Litchfieldia luteola</name>
    <dbReference type="NCBI Taxonomy" id="682179"/>
    <lineage>
        <taxon>Bacteria</taxon>
        <taxon>Bacillati</taxon>
        <taxon>Bacillota</taxon>
        <taxon>Bacilli</taxon>
        <taxon>Bacillales</taxon>
        <taxon>Bacillaceae</taxon>
        <taxon>Litchfieldia</taxon>
    </lineage>
</organism>
<feature type="transmembrane region" description="Helical" evidence="1">
    <location>
        <begin position="6"/>
        <end position="23"/>
    </location>
</feature>
<evidence type="ECO:0000313" key="2">
    <source>
        <dbReference type="EMBL" id="MBE4907504.1"/>
    </source>
</evidence>
<evidence type="ECO:0000256" key="1">
    <source>
        <dbReference type="SAM" id="Phobius"/>
    </source>
</evidence>
<gene>
    <name evidence="2" type="ORF">IMZ08_05430</name>
</gene>
<reference evidence="2 3" key="1">
    <citation type="submission" date="2020-10" db="EMBL/GenBank/DDBJ databases">
        <title>Bacillus sp. HD4P25, an endophyte from a halophyte.</title>
        <authorList>
            <person name="Sun J.-Q."/>
        </authorList>
    </citation>
    <scope>NUCLEOTIDE SEQUENCE [LARGE SCALE GENOMIC DNA]</scope>
    <source>
        <strain evidence="2 3">YIM 93174</strain>
    </source>
</reference>
<accession>A0ABR9QG96</accession>
<sequence length="163" mass="18895">MKLIKWGFLVLLTMILISLYLNMGPGSPRNSANKFFTKIEEGHYEEAFDYVYFHDNAYDEDVTITYDEARENWVSRVEQLKAEGNFIKSYSGIEIRSNDGYPQGYVTLTVVENGKERIYEDVAISFVHNKSEDKWQVGNLQSFESNVGEQNAWEKAYRGYVGE</sequence>
<dbReference type="EMBL" id="JADCLJ010000011">
    <property type="protein sequence ID" value="MBE4907504.1"/>
    <property type="molecule type" value="Genomic_DNA"/>
</dbReference>
<keyword evidence="1" id="KW-0472">Membrane</keyword>
<comment type="caution">
    <text evidence="2">The sequence shown here is derived from an EMBL/GenBank/DDBJ whole genome shotgun (WGS) entry which is preliminary data.</text>
</comment>
<keyword evidence="3" id="KW-1185">Reference proteome</keyword>
<name>A0ABR9QG96_9BACI</name>
<dbReference type="Gene3D" id="3.10.450.50">
    <property type="match status" value="1"/>
</dbReference>
<dbReference type="Proteomes" id="UP001516662">
    <property type="component" value="Unassembled WGS sequence"/>
</dbReference>
<dbReference type="RefSeq" id="WP_193534986.1">
    <property type="nucleotide sequence ID" value="NZ_JADCLJ010000011.1"/>
</dbReference>
<proteinExistence type="predicted"/>
<protein>
    <submittedName>
        <fullName evidence="2">Uncharacterized protein</fullName>
    </submittedName>
</protein>
<keyword evidence="1" id="KW-0812">Transmembrane</keyword>
<keyword evidence="1" id="KW-1133">Transmembrane helix</keyword>
<evidence type="ECO:0000313" key="3">
    <source>
        <dbReference type="Proteomes" id="UP001516662"/>
    </source>
</evidence>